<evidence type="ECO:0000256" key="7">
    <source>
        <dbReference type="ARBA" id="ARBA00023136"/>
    </source>
</evidence>
<dbReference type="eggNOG" id="COG1455">
    <property type="taxonomic scope" value="Bacteria"/>
</dbReference>
<keyword evidence="5 9" id="KW-0812">Transmembrane</keyword>
<feature type="domain" description="PTS EIIC type-3" evidence="10">
    <location>
        <begin position="273"/>
        <end position="694"/>
    </location>
</feature>
<dbReference type="PANTHER" id="PTHR33989:SF4">
    <property type="entry name" value="PTS SYSTEM N,N'-DIACETYLCHITOBIOSE-SPECIFIC EIIC COMPONENT"/>
    <property type="match status" value="1"/>
</dbReference>
<evidence type="ECO:0000256" key="6">
    <source>
        <dbReference type="ARBA" id="ARBA00022989"/>
    </source>
</evidence>
<organism evidence="11 12">
    <name type="scientific">Spiroplasma apis B31</name>
    <dbReference type="NCBI Taxonomy" id="1276258"/>
    <lineage>
        <taxon>Bacteria</taxon>
        <taxon>Bacillati</taxon>
        <taxon>Mycoplasmatota</taxon>
        <taxon>Mollicutes</taxon>
        <taxon>Entomoplasmatales</taxon>
        <taxon>Spiroplasmataceae</taxon>
        <taxon>Spiroplasma</taxon>
    </lineage>
</organism>
<evidence type="ECO:0000256" key="5">
    <source>
        <dbReference type="ARBA" id="ARBA00022692"/>
    </source>
</evidence>
<name>V5RIY8_SPIAP</name>
<protein>
    <submittedName>
        <fullName evidence="11">PTS system cellobiose-specific IIC component</fullName>
    </submittedName>
</protein>
<keyword evidence="12" id="KW-1185">Reference proteome</keyword>
<evidence type="ECO:0000256" key="4">
    <source>
        <dbReference type="ARBA" id="ARBA00022597"/>
    </source>
</evidence>
<feature type="transmembrane region" description="Helical" evidence="9">
    <location>
        <begin position="446"/>
        <end position="471"/>
    </location>
</feature>
<evidence type="ECO:0000256" key="3">
    <source>
        <dbReference type="ARBA" id="ARBA00022475"/>
    </source>
</evidence>
<dbReference type="Pfam" id="PF02378">
    <property type="entry name" value="PTS_EIIC"/>
    <property type="match status" value="1"/>
</dbReference>
<feature type="transmembrane region" description="Helical" evidence="9">
    <location>
        <begin position="407"/>
        <end position="425"/>
    </location>
</feature>
<proteinExistence type="predicted"/>
<evidence type="ECO:0000259" key="10">
    <source>
        <dbReference type="PROSITE" id="PS51105"/>
    </source>
</evidence>
<dbReference type="InterPro" id="IPR051088">
    <property type="entry name" value="PTS_Sugar-EIIC/EIIB"/>
</dbReference>
<evidence type="ECO:0000256" key="2">
    <source>
        <dbReference type="ARBA" id="ARBA00022448"/>
    </source>
</evidence>
<feature type="transmembrane region" description="Helical" evidence="9">
    <location>
        <begin position="677"/>
        <end position="701"/>
    </location>
</feature>
<dbReference type="InterPro" id="IPR003352">
    <property type="entry name" value="PTS_EIIC"/>
</dbReference>
<dbReference type="OrthoDB" id="1550290at2"/>
<dbReference type="Proteomes" id="UP000018550">
    <property type="component" value="Chromosome"/>
</dbReference>
<dbReference type="STRING" id="1276258.SAPIS_v1c02050"/>
<dbReference type="NCBIfam" id="TIGR00410">
    <property type="entry name" value="lacE"/>
    <property type="match status" value="1"/>
</dbReference>
<keyword evidence="7 9" id="KW-0472">Membrane</keyword>
<keyword evidence="2" id="KW-0813">Transport</keyword>
<feature type="transmembrane region" description="Helical" evidence="9">
    <location>
        <begin position="570"/>
        <end position="589"/>
    </location>
</feature>
<evidence type="ECO:0000256" key="8">
    <source>
        <dbReference type="SAM" id="Coils"/>
    </source>
</evidence>
<keyword evidence="3" id="KW-1003">Cell membrane</keyword>
<feature type="coiled-coil region" evidence="8">
    <location>
        <begin position="114"/>
        <end position="181"/>
    </location>
</feature>
<dbReference type="InterPro" id="IPR004501">
    <property type="entry name" value="PTS_EIIC_3"/>
</dbReference>
<feature type="transmembrane region" description="Helical" evidence="9">
    <location>
        <begin position="377"/>
        <end position="395"/>
    </location>
</feature>
<dbReference type="EMBL" id="CP006682">
    <property type="protein sequence ID" value="AHB36051.1"/>
    <property type="molecule type" value="Genomic_DNA"/>
</dbReference>
<gene>
    <name evidence="11" type="primary">celB1</name>
    <name evidence="11" type="ORF">SAPIS_v1c02050</name>
</gene>
<keyword evidence="6 9" id="KW-1133">Transmembrane helix</keyword>
<dbReference type="HOGENOM" id="CLU_381680_0_0_14"/>
<dbReference type="RefSeq" id="WP_023788985.1">
    <property type="nucleotide sequence ID" value="NC_022998.1"/>
</dbReference>
<dbReference type="KEGG" id="sapi:SAPIS_v1c02050"/>
<dbReference type="GO" id="GO:0009401">
    <property type="term" value="P:phosphoenolpyruvate-dependent sugar phosphotransferase system"/>
    <property type="evidence" value="ECO:0007669"/>
    <property type="project" value="InterPro"/>
</dbReference>
<feature type="transmembrane region" description="Helical" evidence="9">
    <location>
        <begin position="297"/>
        <end position="318"/>
    </location>
</feature>
<sequence>MDRYVKYPKVSYVYGTINKLEKNIKKNKVELRETNDLILDKKHDLRSIKSRFTKIKKDKLKEIQDEFNVQLLNAKYQKQNIKKMFLDYEIKKAKLIKEYQEKIINRSNTLTNEINSITSANKSLKDKNKEMKLKLKASKRLLKECWNETKGEREVNEKQLLESLRESKKSSKENILKFKLEFKEQYKNLIDEFKANNPELKLSWWKIRKFASKRVSNFKSEAEESLYDLTVKINTLKIVLRNKTLFQKSKINNIKLELRYNKGKTGAITFKTFVDKTTLFSGKISNWKILVALRNGFFSLMPLVIIGALFILINNILLSASNGGLFSLFSLSIDQLQVLKNLQDIGNNIWNGTYAFFAFMLAGSIAYHLAPFYKVNQWSSAVVGMGSFLAMNPLFVKDLSSFGTTGMFTSIVVSILSTIIFGKISKNKKLKIKMPKSVPEGVSKSFNVLIPYAFTMMTFGFTAFVITQVGIFVGPVYVIQGKPPISFSTINELIVILIQKPLVHAVSGLGGMIVIVLLWQVLWFLGIHAGGVLSPIIEPIQLAGISENQNAVASGGIPSYVFTNPFMNNFIHIGGTGGTFGLILAIFIFSKRVDYRFMAKVTLVPSIFCVNEPLLFGLPVVLNPVLFIPFILAPLLAGLIAYISTVTGIMNYSSVIVPWTTPPVLGGLLATKDLWGAVVAFVNIGVLFGVYSPFVILANLVEKKSVLNKFGSLESQKVVIPDRKNIEYS</sequence>
<evidence type="ECO:0000256" key="9">
    <source>
        <dbReference type="SAM" id="Phobius"/>
    </source>
</evidence>
<dbReference type="PROSITE" id="PS51105">
    <property type="entry name" value="PTS_EIIC_TYPE_3"/>
    <property type="match status" value="1"/>
</dbReference>
<dbReference type="GO" id="GO:0005886">
    <property type="term" value="C:plasma membrane"/>
    <property type="evidence" value="ECO:0007669"/>
    <property type="project" value="UniProtKB-SubCell"/>
</dbReference>
<dbReference type="GO" id="GO:0008982">
    <property type="term" value="F:protein-N(PI)-phosphohistidine-sugar phosphotransferase activity"/>
    <property type="evidence" value="ECO:0007669"/>
    <property type="project" value="InterPro"/>
</dbReference>
<accession>V5RIY8</accession>
<keyword evidence="4" id="KW-0762">Sugar transport</keyword>
<dbReference type="PATRIC" id="fig|1276258.3.peg.199"/>
<evidence type="ECO:0000313" key="12">
    <source>
        <dbReference type="Proteomes" id="UP000018550"/>
    </source>
</evidence>
<dbReference type="GO" id="GO:1901264">
    <property type="term" value="P:carbohydrate derivative transport"/>
    <property type="evidence" value="ECO:0007669"/>
    <property type="project" value="TreeGrafter"/>
</dbReference>
<evidence type="ECO:0000313" key="11">
    <source>
        <dbReference type="EMBL" id="AHB36051.1"/>
    </source>
</evidence>
<reference evidence="11 12" key="1">
    <citation type="journal article" date="2014" name="Genome Announc.">
        <title>Complete Genome Sequence of Spiroplasma apis B31T (ATCC 33834), a Bacterium Associated with May Disease of Honeybees (Apis mellifera).</title>
        <authorList>
            <person name="Ku C."/>
            <person name="Lo W.S."/>
            <person name="Chen L.L."/>
            <person name="Kuo C.H."/>
        </authorList>
    </citation>
    <scope>NUCLEOTIDE SEQUENCE [LARGE SCALE GENOMIC DNA]</scope>
    <source>
        <strain evidence="11">B31</strain>
    </source>
</reference>
<dbReference type="PANTHER" id="PTHR33989">
    <property type="match status" value="1"/>
</dbReference>
<dbReference type="AlphaFoldDB" id="V5RIY8"/>
<evidence type="ECO:0000256" key="1">
    <source>
        <dbReference type="ARBA" id="ARBA00004651"/>
    </source>
</evidence>
<keyword evidence="8" id="KW-0175">Coiled coil</keyword>
<feature type="transmembrane region" description="Helical" evidence="9">
    <location>
        <begin position="505"/>
        <end position="525"/>
    </location>
</feature>
<feature type="transmembrane region" description="Helical" evidence="9">
    <location>
        <begin position="349"/>
        <end position="370"/>
    </location>
</feature>
<comment type="subcellular location">
    <subcellularLocation>
        <location evidence="1">Cell membrane</location>
        <topology evidence="1">Multi-pass membrane protein</topology>
    </subcellularLocation>
</comment>